<dbReference type="Pfam" id="PF02511">
    <property type="entry name" value="Thy1"/>
    <property type="match status" value="2"/>
</dbReference>
<sequence length="539" mass="60694">MTAELVGLKPDVGEYLAQYRELGLTFEVPPVVNLRLISQAPAGREPVGARDIAATAAIQCYAPGIAPMKARPDDKAQSIADSTLEAGHHTTRMHAHYTFLLVGATRDVVHDIFHGNPFYNSEQQSQRYVEARAGNYAVPTVLTSEQREFYVGAAERSNQAYFEMLEGLKPEVERRIREMYPKSGWSVGRTRERLESKVVKVSQEVARYVLPIAQKTTMYHTLNELQLLRLWRGSQMGHFSDEARFIIGQMVEGVVAEDSTFLSELDLPIEKRVGGVDTYVNEQNSEFDALLKGRLSRLIGNAANVRLTLADSARGVLGVSSWSSNNTKTLDFLMNPKKNPYLADVYEIGMFDPLTSVLRQASFTFATKLSHTADSQRQRHRRTPGATPPIFASYDGSFDYITPMVIEGNAQLNERYDLIMRENYEAVERAREMGIPDEWALRLLPNAHALRVVESGDLFDWLHRLKQRLCYLAQEEIFFISVDQAEQLTGIFPESTGMFQAPCGVAQVAGTGKCPEGDRWCGQPVWKWKIDQYKKGRLV</sequence>
<comment type="caution">
    <text evidence="1">The sequence shown here is derived from an EMBL/GenBank/DDBJ whole genome shotgun (WGS) entry which is preliminary data.</text>
</comment>
<dbReference type="SUPFAM" id="SSF69796">
    <property type="entry name" value="Thymidylate synthase-complementing protein Thy1"/>
    <property type="match status" value="2"/>
</dbReference>
<dbReference type="PANTHER" id="PTHR34934">
    <property type="entry name" value="FLAVIN-DEPENDENT THYMIDYLATE SYNTHASE"/>
    <property type="match status" value="1"/>
</dbReference>
<dbReference type="CDD" id="cd20175">
    <property type="entry name" value="ThyX"/>
    <property type="match status" value="2"/>
</dbReference>
<dbReference type="GO" id="GO:0004799">
    <property type="term" value="F:thymidylate synthase activity"/>
    <property type="evidence" value="ECO:0007669"/>
    <property type="project" value="TreeGrafter"/>
</dbReference>
<reference evidence="1 2" key="1">
    <citation type="journal article" date="2016" name="Nat. Commun.">
        <title>Thousands of microbial genomes shed light on interconnected biogeochemical processes in an aquifer system.</title>
        <authorList>
            <person name="Anantharaman K."/>
            <person name="Brown C.T."/>
            <person name="Hug L.A."/>
            <person name="Sharon I."/>
            <person name="Castelle C.J."/>
            <person name="Probst A.J."/>
            <person name="Thomas B.C."/>
            <person name="Singh A."/>
            <person name="Wilkins M.J."/>
            <person name="Karaoz U."/>
            <person name="Brodie E.L."/>
            <person name="Williams K.H."/>
            <person name="Hubbard S.S."/>
            <person name="Banfield J.F."/>
        </authorList>
    </citation>
    <scope>NUCLEOTIDE SEQUENCE [LARGE SCALE GENOMIC DNA]</scope>
</reference>
<dbReference type="InterPro" id="IPR003669">
    <property type="entry name" value="Thymidylate_synthase_ThyX"/>
</dbReference>
<dbReference type="GO" id="GO:0070402">
    <property type="term" value="F:NADPH binding"/>
    <property type="evidence" value="ECO:0007669"/>
    <property type="project" value="TreeGrafter"/>
</dbReference>
<dbReference type="Proteomes" id="UP000177082">
    <property type="component" value="Unassembled WGS sequence"/>
</dbReference>
<protein>
    <recommendedName>
        <fullName evidence="3">Thymidylate synthase</fullName>
    </recommendedName>
</protein>
<dbReference type="InterPro" id="IPR036098">
    <property type="entry name" value="Thymidylate_synthase_ThyX_sf"/>
</dbReference>
<name>A0A1F8BGU6_9BACT</name>
<dbReference type="Gene3D" id="3.30.1360.170">
    <property type="match status" value="2"/>
</dbReference>
<dbReference type="GO" id="GO:0006231">
    <property type="term" value="P:dTMP biosynthetic process"/>
    <property type="evidence" value="ECO:0007669"/>
    <property type="project" value="InterPro"/>
</dbReference>
<proteinExistence type="predicted"/>
<evidence type="ECO:0008006" key="3">
    <source>
        <dbReference type="Google" id="ProtNLM"/>
    </source>
</evidence>
<dbReference type="AlphaFoldDB" id="A0A1F8BGU6"/>
<accession>A0A1F8BGU6</accession>
<gene>
    <name evidence="1" type="ORF">A2961_03380</name>
</gene>
<dbReference type="EMBL" id="MGHF01000023">
    <property type="protein sequence ID" value="OGM62889.1"/>
    <property type="molecule type" value="Genomic_DNA"/>
</dbReference>
<dbReference type="STRING" id="1802519.A2961_03380"/>
<dbReference type="PANTHER" id="PTHR34934:SF1">
    <property type="entry name" value="FLAVIN-DEPENDENT THYMIDYLATE SYNTHASE"/>
    <property type="match status" value="1"/>
</dbReference>
<dbReference type="PROSITE" id="PS51331">
    <property type="entry name" value="THYX"/>
    <property type="match status" value="2"/>
</dbReference>
<organism evidence="1 2">
    <name type="scientific">Candidatus Woesebacteria bacterium RIFCSPLOWO2_01_FULL_39_21</name>
    <dbReference type="NCBI Taxonomy" id="1802519"/>
    <lineage>
        <taxon>Bacteria</taxon>
        <taxon>Candidatus Woeseibacteriota</taxon>
    </lineage>
</organism>
<evidence type="ECO:0000313" key="2">
    <source>
        <dbReference type="Proteomes" id="UP000177082"/>
    </source>
</evidence>
<dbReference type="GO" id="GO:0050660">
    <property type="term" value="F:flavin adenine dinucleotide binding"/>
    <property type="evidence" value="ECO:0007669"/>
    <property type="project" value="InterPro"/>
</dbReference>
<evidence type="ECO:0000313" key="1">
    <source>
        <dbReference type="EMBL" id="OGM62889.1"/>
    </source>
</evidence>
<dbReference type="GO" id="GO:0050797">
    <property type="term" value="F:thymidylate synthase (FAD) activity"/>
    <property type="evidence" value="ECO:0007669"/>
    <property type="project" value="InterPro"/>
</dbReference>